<dbReference type="EMBL" id="CAJNOK010040658">
    <property type="protein sequence ID" value="CAF1552504.1"/>
    <property type="molecule type" value="Genomic_DNA"/>
</dbReference>
<evidence type="ECO:0000313" key="2">
    <source>
        <dbReference type="EMBL" id="CAF4342965.1"/>
    </source>
</evidence>
<dbReference type="Proteomes" id="UP000682733">
    <property type="component" value="Unassembled WGS sequence"/>
</dbReference>
<protein>
    <submittedName>
        <fullName evidence="1">Uncharacterized protein</fullName>
    </submittedName>
</protein>
<accession>A0A8S2FSR5</accession>
<evidence type="ECO:0000313" key="3">
    <source>
        <dbReference type="Proteomes" id="UP000677228"/>
    </source>
</evidence>
<feature type="non-terminal residue" evidence="1">
    <location>
        <position position="1"/>
    </location>
</feature>
<dbReference type="EMBL" id="CAJOBA010063147">
    <property type="protein sequence ID" value="CAF4342965.1"/>
    <property type="molecule type" value="Genomic_DNA"/>
</dbReference>
<organism evidence="1 3">
    <name type="scientific">Didymodactylos carnosus</name>
    <dbReference type="NCBI Taxonomy" id="1234261"/>
    <lineage>
        <taxon>Eukaryota</taxon>
        <taxon>Metazoa</taxon>
        <taxon>Spiralia</taxon>
        <taxon>Gnathifera</taxon>
        <taxon>Rotifera</taxon>
        <taxon>Eurotatoria</taxon>
        <taxon>Bdelloidea</taxon>
        <taxon>Philodinida</taxon>
        <taxon>Philodinidae</taxon>
        <taxon>Didymodactylos</taxon>
    </lineage>
</organism>
<evidence type="ECO:0000313" key="1">
    <source>
        <dbReference type="EMBL" id="CAF1552504.1"/>
    </source>
</evidence>
<dbReference type="Proteomes" id="UP000677228">
    <property type="component" value="Unassembled WGS sequence"/>
</dbReference>
<sequence>RVDPEYEQLIIKISNEKENNFDFINEIDERIEQVKLLNKDHYALRIPRHRPFSEIIEKLALYDKNVQFDLLFISNENGFIQIELNISKSNSLKWLRQQANINVIYEFKYPSDKDELNQTQIIIQLKIEHLFQFIRQCQLNDKSIKITQVYDYFD</sequence>
<proteinExistence type="predicted"/>
<reference evidence="1" key="1">
    <citation type="submission" date="2021-02" db="EMBL/GenBank/DDBJ databases">
        <authorList>
            <person name="Nowell W R."/>
        </authorList>
    </citation>
    <scope>NUCLEOTIDE SEQUENCE</scope>
</reference>
<name>A0A8S2FSR5_9BILA</name>
<comment type="caution">
    <text evidence="1">The sequence shown here is derived from an EMBL/GenBank/DDBJ whole genome shotgun (WGS) entry which is preliminary data.</text>
</comment>
<dbReference type="AlphaFoldDB" id="A0A8S2FSR5"/>
<gene>
    <name evidence="1" type="ORF">OVA965_LOCUS39371</name>
    <name evidence="2" type="ORF">TMI583_LOCUS40672</name>
</gene>